<evidence type="ECO:0000313" key="3">
    <source>
        <dbReference type="Proteomes" id="UP000515708"/>
    </source>
</evidence>
<feature type="region of interest" description="Disordered" evidence="1">
    <location>
        <begin position="1"/>
        <end position="32"/>
    </location>
</feature>
<protein>
    <submittedName>
        <fullName evidence="2">Uncharacterized protein</fullName>
    </submittedName>
</protein>
<dbReference type="Proteomes" id="UP000515708">
    <property type="component" value="Chromosome"/>
</dbReference>
<sequence length="82" mass="8731">MSEQNELQPEDSEPGVVWGAPGTTGLFGRDGFTQDAFTPDAFTQEIENIAESDWDVDADLLWGDDAPAADAGDSPPDLDVFG</sequence>
<feature type="region of interest" description="Disordered" evidence="1">
    <location>
        <begin position="63"/>
        <end position="82"/>
    </location>
</feature>
<evidence type="ECO:0000256" key="1">
    <source>
        <dbReference type="SAM" id="MobiDB-lite"/>
    </source>
</evidence>
<name>A0A7D8ALH8_9MICO</name>
<dbReference type="AlphaFoldDB" id="A0A7D8ALH8"/>
<organism evidence="2 3">
    <name type="scientific">Microbacterium esteraromaticum</name>
    <dbReference type="NCBI Taxonomy" id="57043"/>
    <lineage>
        <taxon>Bacteria</taxon>
        <taxon>Bacillati</taxon>
        <taxon>Actinomycetota</taxon>
        <taxon>Actinomycetes</taxon>
        <taxon>Micrococcales</taxon>
        <taxon>Microbacteriaceae</taxon>
        <taxon>Microbacterium</taxon>
    </lineage>
</organism>
<dbReference type="EMBL" id="CP043732">
    <property type="protein sequence ID" value="QMU97447.1"/>
    <property type="molecule type" value="Genomic_DNA"/>
</dbReference>
<dbReference type="RefSeq" id="WP_182252443.1">
    <property type="nucleotide sequence ID" value="NZ_CP043732.1"/>
</dbReference>
<accession>A0A7D8ALH8</accession>
<reference evidence="2 3" key="1">
    <citation type="journal article" date="2020" name="Front. Microbiol.">
        <title>Design of Bacterial Strain-Specific qPCR Assays Using NGS Data and Publicly Available Resources and Its Application to Track Biocontrol Strains.</title>
        <authorList>
            <person name="Hernandez I."/>
            <person name="Sant C."/>
            <person name="Martinez R."/>
            <person name="Fernandez C."/>
        </authorList>
    </citation>
    <scope>NUCLEOTIDE SEQUENCE [LARGE SCALE GENOMIC DNA]</scope>
    <source>
        <strain evidence="2 3">B24</strain>
    </source>
</reference>
<gene>
    <name evidence="2" type="ORF">FVO59_09615</name>
</gene>
<proteinExistence type="predicted"/>
<evidence type="ECO:0000313" key="2">
    <source>
        <dbReference type="EMBL" id="QMU97447.1"/>
    </source>
</evidence>